<dbReference type="Pfam" id="PF03632">
    <property type="entry name" value="Glyco_hydro_65m"/>
    <property type="match status" value="1"/>
</dbReference>
<evidence type="ECO:0000259" key="6">
    <source>
        <dbReference type="Pfam" id="PF03636"/>
    </source>
</evidence>
<organism evidence="7 8">
    <name type="scientific">Fictibacillus barbaricus</name>
    <dbReference type="NCBI Taxonomy" id="182136"/>
    <lineage>
        <taxon>Bacteria</taxon>
        <taxon>Bacillati</taxon>
        <taxon>Bacillota</taxon>
        <taxon>Bacilli</taxon>
        <taxon>Bacillales</taxon>
        <taxon>Fictibacillaceae</taxon>
        <taxon>Fictibacillus</taxon>
    </lineage>
</organism>
<accession>A0ABS2ZGX9</accession>
<dbReference type="Pfam" id="PF03633">
    <property type="entry name" value="Glyco_hydro_65C"/>
    <property type="match status" value="1"/>
</dbReference>
<dbReference type="InterPro" id="IPR017045">
    <property type="entry name" value="Malt_Pase/Glycosyl_Hdrlase"/>
</dbReference>
<name>A0ABS2ZGX9_9BACL</name>
<dbReference type="PIRSF" id="PIRSF036289">
    <property type="entry name" value="Glycosyl_hydrolase_malt_phosph"/>
    <property type="match status" value="1"/>
</dbReference>
<gene>
    <name evidence="7" type="ORF">JYA64_14825</name>
</gene>
<dbReference type="GO" id="GO:0016787">
    <property type="term" value="F:hydrolase activity"/>
    <property type="evidence" value="ECO:0007669"/>
    <property type="project" value="UniProtKB-KW"/>
</dbReference>
<proteinExistence type="inferred from homology"/>
<keyword evidence="2" id="KW-0328">Glycosyltransferase</keyword>
<evidence type="ECO:0000256" key="2">
    <source>
        <dbReference type="ARBA" id="ARBA00022676"/>
    </source>
</evidence>
<dbReference type="Gene3D" id="2.60.420.10">
    <property type="entry name" value="Maltose phosphorylase, domain 3"/>
    <property type="match status" value="1"/>
</dbReference>
<comment type="similarity">
    <text evidence="1">Belongs to the glycosyl hydrolase 65 family.</text>
</comment>
<dbReference type="InterPro" id="IPR008928">
    <property type="entry name" value="6-hairpin_glycosidase_sf"/>
</dbReference>
<dbReference type="Gene3D" id="1.50.10.10">
    <property type="match status" value="1"/>
</dbReference>
<evidence type="ECO:0000313" key="8">
    <source>
        <dbReference type="Proteomes" id="UP001319060"/>
    </source>
</evidence>
<dbReference type="PANTHER" id="PTHR11051:SF8">
    <property type="entry name" value="PROTEIN-GLUCOSYLGALACTOSYLHYDROXYLYSINE GLUCOSIDASE"/>
    <property type="match status" value="1"/>
</dbReference>
<dbReference type="InterPro" id="IPR005195">
    <property type="entry name" value="Glyco_hydro_65_M"/>
</dbReference>
<dbReference type="SUPFAM" id="SSF74650">
    <property type="entry name" value="Galactose mutarotase-like"/>
    <property type="match status" value="1"/>
</dbReference>
<dbReference type="InterPro" id="IPR012341">
    <property type="entry name" value="6hp_glycosidase-like_sf"/>
</dbReference>
<feature type="domain" description="Glycoside hydrolase family 65 C-terminal" evidence="5">
    <location>
        <begin position="676"/>
        <end position="733"/>
    </location>
</feature>
<dbReference type="Gene3D" id="2.70.98.40">
    <property type="entry name" value="Glycoside hydrolase, family 65, N-terminal domain"/>
    <property type="match status" value="1"/>
</dbReference>
<keyword evidence="3" id="KW-0808">Transferase</keyword>
<evidence type="ECO:0000259" key="5">
    <source>
        <dbReference type="Pfam" id="PF03633"/>
    </source>
</evidence>
<feature type="domain" description="Glycoside hydrolase family 65 central catalytic" evidence="4">
    <location>
        <begin position="300"/>
        <end position="662"/>
    </location>
</feature>
<dbReference type="EMBL" id="JAFHKS010000044">
    <property type="protein sequence ID" value="MBN3546579.1"/>
    <property type="molecule type" value="Genomic_DNA"/>
</dbReference>
<protein>
    <submittedName>
        <fullName evidence="7">Glycoside hydrolase family 65 protein</fullName>
    </submittedName>
</protein>
<dbReference type="InterPro" id="IPR037018">
    <property type="entry name" value="GH65_N"/>
</dbReference>
<comment type="caution">
    <text evidence="7">The sequence shown here is derived from an EMBL/GenBank/DDBJ whole genome shotgun (WGS) entry which is preliminary data.</text>
</comment>
<dbReference type="PANTHER" id="PTHR11051">
    <property type="entry name" value="GLYCOSYL HYDROLASE-RELATED"/>
    <property type="match status" value="1"/>
</dbReference>
<feature type="domain" description="Glycoside hydrolase family 65 N-terminal" evidence="6">
    <location>
        <begin position="9"/>
        <end position="241"/>
    </location>
</feature>
<keyword evidence="7" id="KW-0378">Hydrolase</keyword>
<dbReference type="RefSeq" id="WP_188400888.1">
    <property type="nucleotide sequence ID" value="NZ_BMCE01000001.1"/>
</dbReference>
<sequence length="741" mass="83999">MNKQQTVTEEIFSIDSINKYASLMTLGNGYLGLRASHEEEYTDQIKGMYAAGIYNKATNNGISEIVNLPDLTAIRIEIDGELFSLLDGEILSYHRELSLLDGQIKREVVWKSRSGAKYQLIFQRFVSKDDLHLVGMKVTVTSLDKQSKLKIVTGIDAQQTNFGNQHLLEENVRVFDERIMQGTFQTSESGHQIAITASCSCTGDADTAFVAKNRQLYTTVTANLPLNEPFILEKLCTIHTSLDDETGLDLETTGVQTLQKKLAEGYDDLLSKSAQKWKEFWDRKQVKITSEHEFDQFALDFALYHIEIMTPAHDERFSVGAKGLTGPGYKGHIFWDTEIFILPHHLFTQPETARKLLRYRYLHLQQAIEKAHQNGYEGALFPWESAFTGVEETPEFAAINIRTGKRQKVASAIAEHHIVADIAFAVVHYYQATHDDEFMKKEGLALLKETSRFWISRACEEDGKLSIQDVIGPDEYTEHINNNAYTNYMAHFNVKQTLNYMKRFKDADESLLAAGEDFLNRLYLPKPGPDNIIPQDDTFLKKPEIDLSKYKMNQGSQGILLDYSRQEVNEMQILKQADVVMLLYLFPDLFSSDVVAENLQYYEEHTIHDSSLSKAIHAIVAARCGEKEEAYRFFKEACLIDLGPNPHSSDEGLHAASLGAIWLATVFGFANVSIVNDRLSIDPKLPTEWTELEFPIIWQGTRLNITITQQKMTILKLSGPDVQLDIRGTAYQVTDKIEVGL</sequence>
<dbReference type="Pfam" id="PF03636">
    <property type="entry name" value="Glyco_hydro_65N"/>
    <property type="match status" value="1"/>
</dbReference>
<reference evidence="7 8" key="1">
    <citation type="submission" date="2021-01" db="EMBL/GenBank/DDBJ databases">
        <title>Genome Sequencing of Type Strains.</title>
        <authorList>
            <person name="Lemaire J.F."/>
            <person name="Inderbitzin P."/>
            <person name="Collins S.B."/>
            <person name="Wespe N."/>
            <person name="Knight-Connoni V."/>
        </authorList>
    </citation>
    <scope>NUCLEOTIDE SEQUENCE [LARGE SCALE GENOMIC DNA]</scope>
    <source>
        <strain evidence="7 8">DSM 14730</strain>
    </source>
</reference>
<evidence type="ECO:0000256" key="3">
    <source>
        <dbReference type="ARBA" id="ARBA00022679"/>
    </source>
</evidence>
<evidence type="ECO:0000259" key="4">
    <source>
        <dbReference type="Pfam" id="PF03632"/>
    </source>
</evidence>
<dbReference type="Proteomes" id="UP001319060">
    <property type="component" value="Unassembled WGS sequence"/>
</dbReference>
<keyword evidence="8" id="KW-1185">Reference proteome</keyword>
<dbReference type="InterPro" id="IPR005196">
    <property type="entry name" value="Glyco_hydro_65_N"/>
</dbReference>
<dbReference type="InterPro" id="IPR011013">
    <property type="entry name" value="Gal_mutarotase_sf_dom"/>
</dbReference>
<evidence type="ECO:0000256" key="1">
    <source>
        <dbReference type="ARBA" id="ARBA00006768"/>
    </source>
</evidence>
<evidence type="ECO:0000313" key="7">
    <source>
        <dbReference type="EMBL" id="MBN3546579.1"/>
    </source>
</evidence>
<dbReference type="InterPro" id="IPR005194">
    <property type="entry name" value="Glyco_hydro_65_C"/>
</dbReference>
<dbReference type="SUPFAM" id="SSF48208">
    <property type="entry name" value="Six-hairpin glycosidases"/>
    <property type="match status" value="1"/>
</dbReference>